<feature type="domain" description="Ig-like" evidence="6">
    <location>
        <begin position="240"/>
        <end position="339"/>
    </location>
</feature>
<dbReference type="PANTHER" id="PTHR45080">
    <property type="entry name" value="CONTACTIN 5"/>
    <property type="match status" value="1"/>
</dbReference>
<organism evidence="7 8">
    <name type="scientific">Gymnodraco acuticeps</name>
    <name type="common">Antarctic dragonfish</name>
    <dbReference type="NCBI Taxonomy" id="8218"/>
    <lineage>
        <taxon>Eukaryota</taxon>
        <taxon>Metazoa</taxon>
        <taxon>Chordata</taxon>
        <taxon>Craniata</taxon>
        <taxon>Vertebrata</taxon>
        <taxon>Euteleostomi</taxon>
        <taxon>Actinopterygii</taxon>
        <taxon>Neopterygii</taxon>
        <taxon>Teleostei</taxon>
        <taxon>Neoteleostei</taxon>
        <taxon>Acanthomorphata</taxon>
        <taxon>Eupercaria</taxon>
        <taxon>Perciformes</taxon>
        <taxon>Notothenioidei</taxon>
        <taxon>Bathydraconidae</taxon>
        <taxon>Gymnodraco</taxon>
    </lineage>
</organism>
<dbReference type="GeneID" id="117552089"/>
<dbReference type="Gene3D" id="2.60.40.10">
    <property type="entry name" value="Immunoglobulins"/>
    <property type="match status" value="5"/>
</dbReference>
<evidence type="ECO:0000256" key="4">
    <source>
        <dbReference type="SAM" id="MobiDB-lite"/>
    </source>
</evidence>
<evidence type="ECO:0000259" key="6">
    <source>
        <dbReference type="PROSITE" id="PS50835"/>
    </source>
</evidence>
<dbReference type="GO" id="GO:0007156">
    <property type="term" value="P:homophilic cell adhesion via plasma membrane adhesion molecules"/>
    <property type="evidence" value="ECO:0007669"/>
    <property type="project" value="TreeGrafter"/>
</dbReference>
<keyword evidence="1" id="KW-0732">Signal</keyword>
<feature type="domain" description="Ig-like" evidence="6">
    <location>
        <begin position="153"/>
        <end position="237"/>
    </location>
</feature>
<feature type="region of interest" description="Disordered" evidence="4">
    <location>
        <begin position="766"/>
        <end position="793"/>
    </location>
</feature>
<protein>
    <submittedName>
        <fullName evidence="8 9">Uncharacterized protein LOC117552089 isoform X1</fullName>
    </submittedName>
</protein>
<dbReference type="InterPro" id="IPR036179">
    <property type="entry name" value="Ig-like_dom_sf"/>
</dbReference>
<feature type="domain" description="Ig-like" evidence="6">
    <location>
        <begin position="435"/>
        <end position="526"/>
    </location>
</feature>
<dbReference type="PROSITE" id="PS50835">
    <property type="entry name" value="IG_LIKE"/>
    <property type="match status" value="5"/>
</dbReference>
<feature type="compositionally biased region" description="Pro residues" evidence="4">
    <location>
        <begin position="1211"/>
        <end position="1227"/>
    </location>
</feature>
<proteinExistence type="predicted"/>
<feature type="compositionally biased region" description="Polar residues" evidence="4">
    <location>
        <begin position="1181"/>
        <end position="1194"/>
    </location>
</feature>
<feature type="region of interest" description="Disordered" evidence="4">
    <location>
        <begin position="1165"/>
        <end position="1194"/>
    </location>
</feature>
<dbReference type="Pfam" id="PF13927">
    <property type="entry name" value="Ig_3"/>
    <property type="match status" value="3"/>
</dbReference>
<feature type="region of interest" description="Disordered" evidence="4">
    <location>
        <begin position="1206"/>
        <end position="1246"/>
    </location>
</feature>
<dbReference type="InterPro" id="IPR007110">
    <property type="entry name" value="Ig-like_dom"/>
</dbReference>
<keyword evidence="7" id="KW-1185">Reference proteome</keyword>
<dbReference type="Proteomes" id="UP000515161">
    <property type="component" value="Unplaced"/>
</dbReference>
<dbReference type="InterPro" id="IPR050958">
    <property type="entry name" value="Cell_Adh-Cytoskel_Orgn"/>
</dbReference>
<evidence type="ECO:0000313" key="8">
    <source>
        <dbReference type="RefSeq" id="XP_034081214.1"/>
    </source>
</evidence>
<dbReference type="PANTHER" id="PTHR45080:SF8">
    <property type="entry name" value="IG-LIKE DOMAIN-CONTAINING PROTEIN"/>
    <property type="match status" value="1"/>
</dbReference>
<dbReference type="SUPFAM" id="SSF48726">
    <property type="entry name" value="Immunoglobulin"/>
    <property type="match status" value="5"/>
</dbReference>
<keyword evidence="5" id="KW-0812">Transmembrane</keyword>
<dbReference type="GO" id="GO:0003007">
    <property type="term" value="P:heart morphogenesis"/>
    <property type="evidence" value="ECO:0007669"/>
    <property type="project" value="UniProtKB-ARBA"/>
</dbReference>
<dbReference type="InterPro" id="IPR013783">
    <property type="entry name" value="Ig-like_fold"/>
</dbReference>
<reference evidence="8 9" key="1">
    <citation type="submission" date="2025-04" db="UniProtKB">
        <authorList>
            <consortium name="RefSeq"/>
        </authorList>
    </citation>
    <scope>IDENTIFICATION</scope>
</reference>
<feature type="domain" description="Ig-like" evidence="6">
    <location>
        <begin position="28"/>
        <end position="148"/>
    </location>
</feature>
<feature type="transmembrane region" description="Helical" evidence="5">
    <location>
        <begin position="1027"/>
        <end position="1048"/>
    </location>
</feature>
<dbReference type="GO" id="GO:0005886">
    <property type="term" value="C:plasma membrane"/>
    <property type="evidence" value="ECO:0007669"/>
    <property type="project" value="TreeGrafter"/>
</dbReference>
<dbReference type="InterPro" id="IPR013098">
    <property type="entry name" value="Ig_I-set"/>
</dbReference>
<dbReference type="SMART" id="SM00409">
    <property type="entry name" value="IG"/>
    <property type="match status" value="5"/>
</dbReference>
<evidence type="ECO:0000313" key="7">
    <source>
        <dbReference type="Proteomes" id="UP000515161"/>
    </source>
</evidence>
<keyword evidence="2" id="KW-1015">Disulfide bond</keyword>
<dbReference type="Pfam" id="PF07679">
    <property type="entry name" value="I-set"/>
    <property type="match status" value="2"/>
</dbReference>
<dbReference type="OrthoDB" id="9448246at2759"/>
<accession>A0A6P8UU21</accession>
<keyword evidence="5" id="KW-1133">Transmembrane helix</keyword>
<evidence type="ECO:0000256" key="5">
    <source>
        <dbReference type="SAM" id="Phobius"/>
    </source>
</evidence>
<evidence type="ECO:0000256" key="3">
    <source>
        <dbReference type="ARBA" id="ARBA00023319"/>
    </source>
</evidence>
<dbReference type="RefSeq" id="XP_034081215.1">
    <property type="nucleotide sequence ID" value="XM_034225324.1"/>
</dbReference>
<dbReference type="SMART" id="SM00408">
    <property type="entry name" value="IGc2"/>
    <property type="match status" value="5"/>
</dbReference>
<dbReference type="CDD" id="cd00096">
    <property type="entry name" value="Ig"/>
    <property type="match status" value="3"/>
</dbReference>
<dbReference type="InterPro" id="IPR003599">
    <property type="entry name" value="Ig_sub"/>
</dbReference>
<feature type="compositionally biased region" description="Polar residues" evidence="4">
    <location>
        <begin position="766"/>
        <end position="792"/>
    </location>
</feature>
<dbReference type="FunFam" id="2.60.40.10:FF:000107">
    <property type="entry name" value="Myosin, light chain kinase a"/>
    <property type="match status" value="1"/>
</dbReference>
<evidence type="ECO:0000256" key="2">
    <source>
        <dbReference type="ARBA" id="ARBA00023157"/>
    </source>
</evidence>
<sequence>MKLCGGFLMPLREICSRMQICVSIWTLPQMTSHLCLLILSSFAVSSELGLEDVFFSPQVQTVREGEGVFFQCVSGESSPPASITWLKDGTLVTKGRHIQGEYGGGNQKKTSGTLHIFNVTLEDEGIYICVTHNPLLNISKKSKPAQLTVQGVPRRLQFIHGPDSITVVMGTEVSMHCAVRGFPVPMVHWFKDGCLLSNCSSSFSLQNNGQLLTFSNVTREHEGSYHCEVSNHKETIKSQPAFLLTADMEWSFVQQPVNQTVKRGENVTVTCRPPYSRPAAQVAWFKNSQLLSPKGHQTMLPSGDLFFYSVQEDDSGSYFCRASNIHLQRFLTSRRATLSVLAPPSVKLRPQVLTVPMGARVVLECEVSGHPPPSISWVKRGHSKQTGGKIVFGLRNATLYINSARNYDEGAYVCEASNTLGHSRNTAMLKVAVSPIIVTFVDRVSCRIGEAVDLPCMAVGLQPIKYSWTQGRAETYSAISPTEDRHIDEDGTLHILNVQYSDFGEYFCTAENRAGRHQRRSILAVTAEHRPADRGKQTRLVLSASTKTSKDLPVSQSSDSMAEQHLGTTHNPHVQAQQHEAACSLPHCDATTNRAPSSPPLLKGAVAELKMPSRPLGWFLQHNPNHPTTSPTQSLVTQMQPPMLLPPPHPKFQSVDIYSPLQHTRAPLMISKSEPPITLSQTSVAANKALGTTLTYLLTESQFHLRVTSPHTQFQQQVSDELLIKPDPQGSNIHAVSVASHIIQPFTETSNLSLGEPFGFLKKDSYSSTTTESPVTPAKMTNSGSVTQSSASKAELRQTKTHKLTTKSKIYSLYHEPTSTHISQTKPQRHSLLLHQKTDLQPSPAISQISESDTRQTFTPSLFTKYHLELWTIPHYLPASQPPTSPFTKPQQNPIHTQSTSTMSLLAHSSPTQHPLLHSQSPLAQTETFTLQNKNHTSISTIHQTSDPSTLETKIPVVHQVNMSDQVQLNTSQQGDPVQSTKSGNNSELTEWLKRNTSQSPMTSNDPRVTQQSPSWLPVLEKHDIPIVVGVGVSLAFIFITVTFYAVVQKNEAAPTVRAGQGSSDASNVSTPNSHSDHAQRNLGIPIRHTECRAEGRSYENRAFEDDDCVTVIEQSPNTSDTRALPPGLSLVTVKMEPTFEDLQEDTQPALDDYSVTVETYPEPILDTKIDPSLEEEKRSSLSQPSIQLQCAEDWTSSRGDNRCSPCHNVLPPPSSLPSHSPSPSPPSRHQEGLRSSLTLQSAEAGGAPIHHSLSISHGNHPLLLSHQVSLGLTTVAVDVHFYPAATASVAVGTSTHINSVSNSTSVAAPPLFTSPFVSSQENDQTAARIQQFK</sequence>
<gene>
    <name evidence="8 9" type="primary">LOC117552089</name>
</gene>
<dbReference type="GO" id="GO:0055013">
    <property type="term" value="P:cardiac muscle cell development"/>
    <property type="evidence" value="ECO:0007669"/>
    <property type="project" value="UniProtKB-ARBA"/>
</dbReference>
<feature type="region of interest" description="Disordered" evidence="4">
    <location>
        <begin position="1054"/>
        <end position="1083"/>
    </location>
</feature>
<feature type="compositionally biased region" description="Basic and acidic residues" evidence="4">
    <location>
        <begin position="1166"/>
        <end position="1180"/>
    </location>
</feature>
<feature type="region of interest" description="Disordered" evidence="4">
    <location>
        <begin position="967"/>
        <end position="988"/>
    </location>
</feature>
<keyword evidence="5" id="KW-0472">Membrane</keyword>
<evidence type="ECO:0000256" key="1">
    <source>
        <dbReference type="ARBA" id="ARBA00022729"/>
    </source>
</evidence>
<dbReference type="KEGG" id="gacu:117552089"/>
<feature type="compositionally biased region" description="Polar residues" evidence="4">
    <location>
        <begin position="1061"/>
        <end position="1074"/>
    </location>
</feature>
<dbReference type="RefSeq" id="XP_034081214.1">
    <property type="nucleotide sequence ID" value="XM_034225323.1"/>
</dbReference>
<dbReference type="InterPro" id="IPR003598">
    <property type="entry name" value="Ig_sub2"/>
</dbReference>
<evidence type="ECO:0000313" key="9">
    <source>
        <dbReference type="RefSeq" id="XP_034081215.1"/>
    </source>
</evidence>
<keyword evidence="3" id="KW-0393">Immunoglobulin domain</keyword>
<feature type="domain" description="Ig-like" evidence="6">
    <location>
        <begin position="344"/>
        <end position="434"/>
    </location>
</feature>
<name>A0A6P8UU21_GYMAC</name>